<dbReference type="PANTHER" id="PTHR16148:SF14">
    <property type="entry name" value="MYND-TYPE DOMAIN-CONTAINING PROTEIN"/>
    <property type="match status" value="1"/>
</dbReference>
<dbReference type="PANTHER" id="PTHR16148">
    <property type="entry name" value="NF-KAPPA-B-REPRESSING FACTOR-RELATED"/>
    <property type="match status" value="1"/>
</dbReference>
<reference evidence="3 4" key="1">
    <citation type="submission" date="2015-04" db="EMBL/GenBank/DDBJ databases">
        <authorList>
            <person name="Heijne W.H."/>
            <person name="Fedorova N.D."/>
            <person name="Nierman W.C."/>
            <person name="Vollebregt A.W."/>
            <person name="Zhao Z."/>
            <person name="Wu L."/>
            <person name="Kumar M."/>
            <person name="Stam H."/>
            <person name="van den Berg M.A."/>
            <person name="Pel H.J."/>
        </authorList>
    </citation>
    <scope>NUCLEOTIDE SEQUENCE [LARGE SCALE GENOMIC DNA]</scope>
    <source>
        <strain evidence="3 4">CBS 393.64</strain>
    </source>
</reference>
<dbReference type="GeneID" id="25315531"/>
<dbReference type="Pfam" id="PF00533">
    <property type="entry name" value="BRCT"/>
    <property type="match status" value="1"/>
</dbReference>
<evidence type="ECO:0000256" key="1">
    <source>
        <dbReference type="SAM" id="MobiDB-lite"/>
    </source>
</evidence>
<dbReference type="InterPro" id="IPR036420">
    <property type="entry name" value="BRCT_dom_sf"/>
</dbReference>
<feature type="compositionally biased region" description="Polar residues" evidence="1">
    <location>
        <begin position="50"/>
        <end position="59"/>
    </location>
</feature>
<gene>
    <name evidence="3" type="ORF">T310_3181</name>
</gene>
<keyword evidence="4" id="KW-1185">Reference proteome</keyword>
<organism evidence="3 4">
    <name type="scientific">Rasamsonia emersonii (strain ATCC 16479 / CBS 393.64 / IMI 116815)</name>
    <dbReference type="NCBI Taxonomy" id="1408163"/>
    <lineage>
        <taxon>Eukaryota</taxon>
        <taxon>Fungi</taxon>
        <taxon>Dikarya</taxon>
        <taxon>Ascomycota</taxon>
        <taxon>Pezizomycotina</taxon>
        <taxon>Eurotiomycetes</taxon>
        <taxon>Eurotiomycetidae</taxon>
        <taxon>Eurotiales</taxon>
        <taxon>Trichocomaceae</taxon>
        <taxon>Rasamsonia</taxon>
    </lineage>
</organism>
<evidence type="ECO:0000259" key="2">
    <source>
        <dbReference type="PROSITE" id="PS50172"/>
    </source>
</evidence>
<feature type="compositionally biased region" description="Basic and acidic residues" evidence="1">
    <location>
        <begin position="192"/>
        <end position="205"/>
    </location>
</feature>
<dbReference type="Proteomes" id="UP000053958">
    <property type="component" value="Unassembled WGS sequence"/>
</dbReference>
<dbReference type="SMART" id="SM00292">
    <property type="entry name" value="BRCT"/>
    <property type="match status" value="1"/>
</dbReference>
<comment type="caution">
    <text evidence="3">The sequence shown here is derived from an EMBL/GenBank/DDBJ whole genome shotgun (WGS) entry which is preliminary data.</text>
</comment>
<dbReference type="GO" id="GO:0005654">
    <property type="term" value="C:nucleoplasm"/>
    <property type="evidence" value="ECO:0007669"/>
    <property type="project" value="TreeGrafter"/>
</dbReference>
<dbReference type="Gene3D" id="3.40.50.10190">
    <property type="entry name" value="BRCT domain"/>
    <property type="match status" value="1"/>
</dbReference>
<feature type="compositionally biased region" description="Low complexity" evidence="1">
    <location>
        <begin position="18"/>
        <end position="30"/>
    </location>
</feature>
<evidence type="ECO:0000313" key="3">
    <source>
        <dbReference type="EMBL" id="KKA22796.1"/>
    </source>
</evidence>
<dbReference type="OrthoDB" id="427711at2759"/>
<proteinExistence type="predicted"/>
<dbReference type="SUPFAM" id="SSF52113">
    <property type="entry name" value="BRCT domain"/>
    <property type="match status" value="1"/>
</dbReference>
<sequence length="504" mass="56086">MASSSSSQITKYPDDKSLSSTTSSSSSSSLNCKKPTRLSDLTFRNQNIFDPWNSASTGHQRAENPYSCTTEWRQTRTEKLARQFRGVPSDDCSDATNSRGKTTGEWRWLSAEEAKRKELGCEDIRKFFGGVKKGQTEISISVSKKAGLLPTMGSSSRQKLTFCENNNNDSDNNNNNDDNDNDNKTNAVDDNIPGHKEEEEKKSEPEPEPQPGQGQEPGQRRGIFTGLTFYINGSTFPLISDHKLKHLLVENGGNISLALGRQSVTHVILGRPNNHNTDNNNSNNCSGYNYPGAGGGLSAGKLQKEISRAGGGGGGGGGKGVKFVGVEWVLESLKASKRLPEARFSSMHMAARKQPKRVAKTERVAKTKKEKIRRVCAVYVHVHDMFNRLMANYSFSLLSILSLRPTYLPTYLPTYCTSTYFSERTPTPPLLRLCMPTKPLLYSTVYVVVQWRTPTDPDQASFYFILFNKLILFFNFGHMYICWMSKLRGNNDNALYLNNENGTG</sequence>
<dbReference type="InterPro" id="IPR001357">
    <property type="entry name" value="BRCT_dom"/>
</dbReference>
<evidence type="ECO:0000313" key="4">
    <source>
        <dbReference type="Proteomes" id="UP000053958"/>
    </source>
</evidence>
<dbReference type="PROSITE" id="PS50172">
    <property type="entry name" value="BRCT"/>
    <property type="match status" value="1"/>
</dbReference>
<feature type="compositionally biased region" description="Polar residues" evidence="1">
    <location>
        <begin position="1"/>
        <end position="10"/>
    </location>
</feature>
<dbReference type="GO" id="GO:0005730">
    <property type="term" value="C:nucleolus"/>
    <property type="evidence" value="ECO:0007669"/>
    <property type="project" value="TreeGrafter"/>
</dbReference>
<feature type="domain" description="BRCT" evidence="2">
    <location>
        <begin position="219"/>
        <end position="346"/>
    </location>
</feature>
<protein>
    <submittedName>
        <fullName evidence="3">BRCA1 C Terminus (BRCT) domain containing protein</fullName>
    </submittedName>
</protein>
<accession>A0A0F4YY87</accession>
<dbReference type="RefSeq" id="XP_013329408.1">
    <property type="nucleotide sequence ID" value="XM_013473954.1"/>
</dbReference>
<feature type="region of interest" description="Disordered" evidence="1">
    <location>
        <begin position="50"/>
        <end position="69"/>
    </location>
</feature>
<dbReference type="AlphaFoldDB" id="A0A0F4YY87"/>
<feature type="region of interest" description="Disordered" evidence="1">
    <location>
        <begin position="161"/>
        <end position="220"/>
    </location>
</feature>
<name>A0A0F4YY87_RASE3</name>
<dbReference type="EMBL" id="LASV01000125">
    <property type="protein sequence ID" value="KKA22796.1"/>
    <property type="molecule type" value="Genomic_DNA"/>
</dbReference>
<feature type="compositionally biased region" description="Low complexity" evidence="1">
    <location>
        <begin position="165"/>
        <end position="176"/>
    </location>
</feature>
<feature type="region of interest" description="Disordered" evidence="1">
    <location>
        <begin position="1"/>
        <end position="34"/>
    </location>
</feature>